<dbReference type="Proteomes" id="UP000008907">
    <property type="component" value="Chromosome"/>
</dbReference>
<feature type="domain" description="Peptidase M3A/M3B catalytic" evidence="7">
    <location>
        <begin position="205"/>
        <end position="579"/>
    </location>
</feature>
<dbReference type="GO" id="GO:0046872">
    <property type="term" value="F:metal ion binding"/>
    <property type="evidence" value="ECO:0007669"/>
    <property type="project" value="UniProtKB-UniRule"/>
</dbReference>
<evidence type="ECO:0000259" key="8">
    <source>
        <dbReference type="Pfam" id="PF08439"/>
    </source>
</evidence>
<dbReference type="EMBL" id="CP003021">
    <property type="protein sequence ID" value="AEM68980.1"/>
    <property type="molecule type" value="Genomic_DNA"/>
</dbReference>
<dbReference type="InterPro" id="IPR004438">
    <property type="entry name" value="Peptidase_M3B"/>
</dbReference>
<dbReference type="AlphaFoldDB" id="A0A7U4E9T2"/>
<evidence type="ECO:0000313" key="10">
    <source>
        <dbReference type="Proteomes" id="UP000008907"/>
    </source>
</evidence>
<dbReference type="InterPro" id="IPR013647">
    <property type="entry name" value="OligopepF_N_dom"/>
</dbReference>
<comment type="similarity">
    <text evidence="6">Belongs to the peptidase M3B family.</text>
</comment>
<dbReference type="GO" id="GO:0004222">
    <property type="term" value="F:metalloendopeptidase activity"/>
    <property type="evidence" value="ECO:0007669"/>
    <property type="project" value="UniProtKB-UniRule"/>
</dbReference>
<keyword evidence="3 6" id="KW-0378">Hydrolase</keyword>
<comment type="cofactor">
    <cofactor evidence="6">
        <name>Zn(2+)</name>
        <dbReference type="ChEBI" id="CHEBI:29105"/>
    </cofactor>
    <text evidence="6">Binds 1 zinc ion.</text>
</comment>
<evidence type="ECO:0000313" key="9">
    <source>
        <dbReference type="EMBL" id="AEM68980.1"/>
    </source>
</evidence>
<dbReference type="InterPro" id="IPR001567">
    <property type="entry name" value="Pept_M3A_M3B_dom"/>
</dbReference>
<organism evidence="9 10">
    <name type="scientific">Mycoplasma putrefaciens (strain ATCC 15718 / NCTC 10155 / C30 KS-1 / KS-1)</name>
    <dbReference type="NCBI Taxonomy" id="743965"/>
    <lineage>
        <taxon>Bacteria</taxon>
        <taxon>Bacillati</taxon>
        <taxon>Mycoplasmatota</taxon>
        <taxon>Mollicutes</taxon>
        <taxon>Mycoplasmataceae</taxon>
        <taxon>Mycoplasma</taxon>
    </lineage>
</organism>
<dbReference type="Gene3D" id="1.20.140.70">
    <property type="entry name" value="Oligopeptidase f, N-terminal domain"/>
    <property type="match status" value="1"/>
</dbReference>
<evidence type="ECO:0000256" key="2">
    <source>
        <dbReference type="ARBA" id="ARBA00022723"/>
    </source>
</evidence>
<comment type="function">
    <text evidence="6">Has oligopeptidase activity and degrades a variety of small bioactive peptides.</text>
</comment>
<evidence type="ECO:0000256" key="3">
    <source>
        <dbReference type="ARBA" id="ARBA00022801"/>
    </source>
</evidence>
<keyword evidence="4 6" id="KW-0862">Zinc</keyword>
<dbReference type="KEGG" id="mpf:MPUT_0640"/>
<dbReference type="Gene3D" id="1.10.1370.20">
    <property type="entry name" value="Oligoendopeptidase f, C-terminal domain"/>
    <property type="match status" value="1"/>
</dbReference>
<dbReference type="EC" id="3.4.24.-" evidence="6"/>
<dbReference type="SUPFAM" id="SSF55486">
    <property type="entry name" value="Metalloproteases ('zincins'), catalytic domain"/>
    <property type="match status" value="1"/>
</dbReference>
<keyword evidence="5 6" id="KW-0482">Metalloprotease</keyword>
<dbReference type="NCBIfam" id="TIGR00181">
    <property type="entry name" value="pepF"/>
    <property type="match status" value="1"/>
</dbReference>
<keyword evidence="2 6" id="KW-0479">Metal-binding</keyword>
<evidence type="ECO:0000256" key="4">
    <source>
        <dbReference type="ARBA" id="ARBA00022833"/>
    </source>
</evidence>
<dbReference type="Pfam" id="PF01432">
    <property type="entry name" value="Peptidase_M3"/>
    <property type="match status" value="1"/>
</dbReference>
<evidence type="ECO:0000256" key="6">
    <source>
        <dbReference type="RuleBase" id="RU368091"/>
    </source>
</evidence>
<evidence type="ECO:0000259" key="7">
    <source>
        <dbReference type="Pfam" id="PF01432"/>
    </source>
</evidence>
<dbReference type="InterPro" id="IPR042088">
    <property type="entry name" value="OligoPept_F_C"/>
</dbReference>
<keyword evidence="1 6" id="KW-0645">Protease</keyword>
<proteinExistence type="inferred from homology"/>
<evidence type="ECO:0000256" key="1">
    <source>
        <dbReference type="ARBA" id="ARBA00022670"/>
    </source>
</evidence>
<accession>A0A7U4E9T2</accession>
<protein>
    <recommendedName>
        <fullName evidence="6">Oligopeptidase F</fullName>
        <ecNumber evidence="6">3.4.24.-</ecNumber>
    </recommendedName>
</protein>
<sequence length="597" mass="70023">MKRSQATNEYKWDFSHLYKDQNQWKQDLDRLISLSKEYEKFKGNLNKKEVFFRSIELDEEIGLLANKLSIYTRMGDTDQTNEVYRTLEGLLINALQEIYTLTAFVNPELKQIGQETIFSWLKEDQKYQKYEYGFKKFFEQAKHILDQHDEELLSKVSKSCGAISMMYDTLAYADRQDQKINYKDQEQVLTNSLLAEISQDSDPIKDQQLRLEATKLFSKNFSDRKHSFAQIYEGILQADFESVKLRNYQSSLQSSLSSDSVDTSIYLKLLEVGKKYIKPLQDYLLLIKQTFKLEKFYPSDRQLKLVKDYNRSFTVDQAKEIIRKALKVLGDQYLEKLEIAWSANRIDYYEDTNKRDGAYSTGGHGIEPIILMNWDNKLSSVNTLAHECGHSVHTLFADESQPYPLSEYPIILAEVASTINEHLLFDFMFNNAQTKEEKIYLLQQRLFDLTSTFYRQIQFADFEYRASQLVEKQIPFTAELLNNLFTEVQNDYAYTVFDKIEQEDQKQGFGWPRISHFFHSPFYVYKYAIDVTASFKLYDDIKKGNIDSTLNFLKAGGHKEPLKIMLDAGIDFTKEETYQPLINGIINYTNQLKELLK</sequence>
<gene>
    <name evidence="9" type="primary">pepF</name>
    <name evidence="9" type="ordered locus">MPUT_0640</name>
</gene>
<dbReference type="RefSeq" id="WP_014035335.1">
    <property type="nucleotide sequence ID" value="NC_015946.1"/>
</dbReference>
<dbReference type="Pfam" id="PF08439">
    <property type="entry name" value="Peptidase_M3_N"/>
    <property type="match status" value="1"/>
</dbReference>
<name>A0A7U4E9T2_MYCPK</name>
<evidence type="ECO:0000256" key="5">
    <source>
        <dbReference type="ARBA" id="ARBA00023049"/>
    </source>
</evidence>
<dbReference type="GO" id="GO:0006508">
    <property type="term" value="P:proteolysis"/>
    <property type="evidence" value="ECO:0007669"/>
    <property type="project" value="UniProtKB-KW"/>
</dbReference>
<reference evidence="9 10" key="1">
    <citation type="journal article" date="2011" name="J. Bacteriol.">
        <title>Genome Sequence of Mycoplasma putrefaciens Type Strain KS1.</title>
        <authorList>
            <person name="Calcutt M.J."/>
            <person name="Foecking M.F."/>
        </authorList>
    </citation>
    <scope>NUCLEOTIDE SEQUENCE [LARGE SCALE GENOMIC DNA]</scope>
    <source>
        <strain evidence="10">ATCC 15718 / NCTC 10155 / C30 KS-1 / KS-1</strain>
    </source>
</reference>
<dbReference type="CDD" id="cd09608">
    <property type="entry name" value="M3B_PepF"/>
    <property type="match status" value="1"/>
</dbReference>
<feature type="domain" description="Oligopeptidase F N-terminal" evidence="8">
    <location>
        <begin position="108"/>
        <end position="174"/>
    </location>
</feature>